<dbReference type="RefSeq" id="WP_386097445.1">
    <property type="nucleotide sequence ID" value="NZ_JBHSAT010000004.1"/>
</dbReference>
<gene>
    <name evidence="1" type="ORF">ACFOSX_04520</name>
</gene>
<accession>A0ABV8AGC6</accession>
<name>A0ABV8AGC6_9FLAO</name>
<keyword evidence="2" id="KW-1185">Reference proteome</keyword>
<proteinExistence type="predicted"/>
<protein>
    <recommendedName>
        <fullName evidence="3">Addiction module component</fullName>
    </recommendedName>
</protein>
<dbReference type="Proteomes" id="UP001595812">
    <property type="component" value="Unassembled WGS sequence"/>
</dbReference>
<dbReference type="EMBL" id="JBHSAT010000004">
    <property type="protein sequence ID" value="MFC3876489.1"/>
    <property type="molecule type" value="Genomic_DNA"/>
</dbReference>
<organism evidence="1 2">
    <name type="scientific">Winogradskyella maritima</name>
    <dbReference type="NCBI Taxonomy" id="1517766"/>
    <lineage>
        <taxon>Bacteria</taxon>
        <taxon>Pseudomonadati</taxon>
        <taxon>Bacteroidota</taxon>
        <taxon>Flavobacteriia</taxon>
        <taxon>Flavobacteriales</taxon>
        <taxon>Flavobacteriaceae</taxon>
        <taxon>Winogradskyella</taxon>
    </lineage>
</organism>
<comment type="caution">
    <text evidence="1">The sequence shown here is derived from an EMBL/GenBank/DDBJ whole genome shotgun (WGS) entry which is preliminary data.</text>
</comment>
<evidence type="ECO:0008006" key="3">
    <source>
        <dbReference type="Google" id="ProtNLM"/>
    </source>
</evidence>
<evidence type="ECO:0000313" key="1">
    <source>
        <dbReference type="EMBL" id="MFC3876489.1"/>
    </source>
</evidence>
<sequence length="82" mass="9677">MGAPELRDKLIRIIKTSDEKFLRMVNALHMHYANDETTDFYGELPHEIQDILMESRAQAQRGETRPHADVMQEYREKYGIAR</sequence>
<evidence type="ECO:0000313" key="2">
    <source>
        <dbReference type="Proteomes" id="UP001595812"/>
    </source>
</evidence>
<reference evidence="2" key="1">
    <citation type="journal article" date="2019" name="Int. J. Syst. Evol. Microbiol.">
        <title>The Global Catalogue of Microorganisms (GCM) 10K type strain sequencing project: providing services to taxonomists for standard genome sequencing and annotation.</title>
        <authorList>
            <consortium name="The Broad Institute Genomics Platform"/>
            <consortium name="The Broad Institute Genome Sequencing Center for Infectious Disease"/>
            <person name="Wu L."/>
            <person name="Ma J."/>
        </authorList>
    </citation>
    <scope>NUCLEOTIDE SEQUENCE [LARGE SCALE GENOMIC DNA]</scope>
    <source>
        <strain evidence="2">CECT 8979</strain>
    </source>
</reference>